<evidence type="ECO:0000256" key="1">
    <source>
        <dbReference type="SAM" id="MobiDB-lite"/>
    </source>
</evidence>
<sequence length="249" mass="28493">MADESGSSATTGGGTEEFHNSDLSTLLRLLQQQQPASVTTTNKQYQPVSIAVKLDEFNFSVWSRLMRMAIGGRGSLSHITGNPPPPSPEDPEYTNWEQEDLKVQSDIIHNLSSYLVALYVEFPTARDLWNGLNETYSTGRDYLQLFDLKRQANRIKQEDGTIETYHGILSRLWREIGRREPNPMTAEADIATFNRGLFQAHKVSGLVARGEESGKEIRRRYRRLGRRGGHQQGRQRRRDSTDEQQWLVW</sequence>
<evidence type="ECO:0000313" key="3">
    <source>
        <dbReference type="Proteomes" id="UP001153555"/>
    </source>
</evidence>
<comment type="caution">
    <text evidence="2">The sequence shown here is derived from an EMBL/GenBank/DDBJ whole genome shotgun (WGS) entry which is preliminary data.</text>
</comment>
<dbReference type="Pfam" id="PF14223">
    <property type="entry name" value="Retrotran_gag_2"/>
    <property type="match status" value="1"/>
</dbReference>
<dbReference type="AlphaFoldDB" id="A0A9N7P2J2"/>
<feature type="region of interest" description="Disordered" evidence="1">
    <location>
        <begin position="221"/>
        <end position="249"/>
    </location>
</feature>
<dbReference type="PANTHER" id="PTHR37610">
    <property type="entry name" value="CCHC-TYPE DOMAIN-CONTAINING PROTEIN"/>
    <property type="match status" value="1"/>
</dbReference>
<evidence type="ECO:0008006" key="4">
    <source>
        <dbReference type="Google" id="ProtNLM"/>
    </source>
</evidence>
<keyword evidence="3" id="KW-1185">Reference proteome</keyword>
<dbReference type="OrthoDB" id="1731252at2759"/>
<gene>
    <name evidence="2" type="ORF">SHERM_07431</name>
</gene>
<organism evidence="2 3">
    <name type="scientific">Striga hermonthica</name>
    <name type="common">Purple witchweed</name>
    <name type="synonym">Buchnera hermonthica</name>
    <dbReference type="NCBI Taxonomy" id="68872"/>
    <lineage>
        <taxon>Eukaryota</taxon>
        <taxon>Viridiplantae</taxon>
        <taxon>Streptophyta</taxon>
        <taxon>Embryophyta</taxon>
        <taxon>Tracheophyta</taxon>
        <taxon>Spermatophyta</taxon>
        <taxon>Magnoliopsida</taxon>
        <taxon>eudicotyledons</taxon>
        <taxon>Gunneridae</taxon>
        <taxon>Pentapetalae</taxon>
        <taxon>asterids</taxon>
        <taxon>lamiids</taxon>
        <taxon>Lamiales</taxon>
        <taxon>Orobanchaceae</taxon>
        <taxon>Buchnereae</taxon>
        <taxon>Striga</taxon>
    </lineage>
</organism>
<evidence type="ECO:0000313" key="2">
    <source>
        <dbReference type="EMBL" id="CAA0841420.1"/>
    </source>
</evidence>
<dbReference type="Proteomes" id="UP001153555">
    <property type="component" value="Unassembled WGS sequence"/>
</dbReference>
<proteinExistence type="predicted"/>
<reference evidence="2" key="1">
    <citation type="submission" date="2019-12" db="EMBL/GenBank/DDBJ databases">
        <authorList>
            <person name="Scholes J."/>
        </authorList>
    </citation>
    <scope>NUCLEOTIDE SEQUENCE</scope>
</reference>
<dbReference type="EMBL" id="CACSLK010034108">
    <property type="protein sequence ID" value="CAA0841420.1"/>
    <property type="molecule type" value="Genomic_DNA"/>
</dbReference>
<feature type="compositionally biased region" description="Basic residues" evidence="1">
    <location>
        <begin position="221"/>
        <end position="237"/>
    </location>
</feature>
<name>A0A9N7P2J2_STRHE</name>
<protein>
    <recommendedName>
        <fullName evidence="4">Retrotransposon Copia-like N-terminal domain-containing protein</fullName>
    </recommendedName>
</protein>
<accession>A0A9N7P2J2</accession>
<dbReference type="PANTHER" id="PTHR37610:SF38">
    <property type="entry name" value="RETROTRANSPOSON COPIA-LIKE N-TERMINAL DOMAIN-CONTAINING PROTEIN"/>
    <property type="match status" value="1"/>
</dbReference>